<dbReference type="Proteomes" id="UP000279236">
    <property type="component" value="Unassembled WGS sequence"/>
</dbReference>
<dbReference type="InterPro" id="IPR047122">
    <property type="entry name" value="Trans-enoyl_RdTase-like"/>
</dbReference>
<accession>A0A427Y4P2</accession>
<keyword evidence="1" id="KW-0812">Transmembrane</keyword>
<organism evidence="3 4">
    <name type="scientific">Apiotrichum porosum</name>
    <dbReference type="NCBI Taxonomy" id="105984"/>
    <lineage>
        <taxon>Eukaryota</taxon>
        <taxon>Fungi</taxon>
        <taxon>Dikarya</taxon>
        <taxon>Basidiomycota</taxon>
        <taxon>Agaricomycotina</taxon>
        <taxon>Tremellomycetes</taxon>
        <taxon>Trichosporonales</taxon>
        <taxon>Trichosporonaceae</taxon>
        <taxon>Apiotrichum</taxon>
    </lineage>
</organism>
<sequence>MTSPSQRTQQALLASLSPLDSSPWQVILDHPAHIPGIDEVVVETRYVGLNPDDVKSISRRCRLAENGKVLGTDGAGIVVAVGARVTNLNIGDRVWACSNPAMPNSGTYQHYSVHKAAQVCRIPTSMSLISAAAVGTGFLTAAITMFRCFGFPISTERSMVTSAHCPWIFITSGLSSTGLYLIQMACHLGLRVITTAPKPQHAYLIRLGANVVLDSQEVEAEADLVAAVRQYTDDSVTLAVDDVGPETALACRHILEGSARWRAINENYSANFFTDGHWGGPTRAQLVVLAGIPPISLSASFDALRKVEHLGVSFKMSWFDDDDFAAQLASYAYVRFGNRTLRPQETDLDEGGLECIPAALERVQYGDHVAGHKVVVGLNVPFVPQKWEETEMEERVREAMRRVKKQRSASRSVSGDEPQLIKRARVYIELPSV</sequence>
<dbReference type="PANTHER" id="PTHR45348:SF2">
    <property type="entry name" value="ZINC-TYPE ALCOHOL DEHYDROGENASE-LIKE PROTEIN C2E1P3.01"/>
    <property type="match status" value="1"/>
</dbReference>
<comment type="caution">
    <text evidence="3">The sequence shown here is derived from an EMBL/GenBank/DDBJ whole genome shotgun (WGS) entry which is preliminary data.</text>
</comment>
<protein>
    <recommendedName>
        <fullName evidence="2">Enoyl reductase (ER) domain-containing protein</fullName>
    </recommendedName>
</protein>
<name>A0A427Y4P2_9TREE</name>
<evidence type="ECO:0000259" key="2">
    <source>
        <dbReference type="SMART" id="SM00829"/>
    </source>
</evidence>
<evidence type="ECO:0000313" key="3">
    <source>
        <dbReference type="EMBL" id="RSH86054.1"/>
    </source>
</evidence>
<dbReference type="AlphaFoldDB" id="A0A427Y4P2"/>
<dbReference type="STRING" id="105984.A0A427Y4P2"/>
<keyword evidence="1" id="KW-0472">Membrane</keyword>
<dbReference type="Pfam" id="PF00107">
    <property type="entry name" value="ADH_zinc_N"/>
    <property type="match status" value="1"/>
</dbReference>
<proteinExistence type="predicted"/>
<dbReference type="RefSeq" id="XP_028478839.1">
    <property type="nucleotide sequence ID" value="XM_028619867.1"/>
</dbReference>
<dbReference type="EMBL" id="RSCE01000002">
    <property type="protein sequence ID" value="RSH86054.1"/>
    <property type="molecule type" value="Genomic_DNA"/>
</dbReference>
<reference evidence="3 4" key="1">
    <citation type="submission" date="2018-11" db="EMBL/GenBank/DDBJ databases">
        <title>Genome sequence of Apiotrichum porosum DSM 27194.</title>
        <authorList>
            <person name="Aliyu H."/>
            <person name="Gorte O."/>
            <person name="Ochsenreither K."/>
        </authorList>
    </citation>
    <scope>NUCLEOTIDE SEQUENCE [LARGE SCALE GENOMIC DNA]</scope>
    <source>
        <strain evidence="3 4">DSM 27194</strain>
    </source>
</reference>
<dbReference type="GO" id="GO:0016651">
    <property type="term" value="F:oxidoreductase activity, acting on NAD(P)H"/>
    <property type="evidence" value="ECO:0007669"/>
    <property type="project" value="InterPro"/>
</dbReference>
<dbReference type="Gene3D" id="3.90.180.10">
    <property type="entry name" value="Medium-chain alcohol dehydrogenases, catalytic domain"/>
    <property type="match status" value="1"/>
</dbReference>
<dbReference type="InterPro" id="IPR013154">
    <property type="entry name" value="ADH-like_N"/>
</dbReference>
<feature type="transmembrane region" description="Helical" evidence="1">
    <location>
        <begin position="167"/>
        <end position="190"/>
    </location>
</feature>
<dbReference type="GeneID" id="39588805"/>
<dbReference type="SUPFAM" id="SSF50129">
    <property type="entry name" value="GroES-like"/>
    <property type="match status" value="1"/>
</dbReference>
<dbReference type="PANTHER" id="PTHR45348">
    <property type="entry name" value="HYPOTHETICAL OXIDOREDUCTASE (EUROFUNG)"/>
    <property type="match status" value="1"/>
</dbReference>
<dbReference type="Pfam" id="PF08240">
    <property type="entry name" value="ADH_N"/>
    <property type="match status" value="1"/>
</dbReference>
<dbReference type="SMART" id="SM00829">
    <property type="entry name" value="PKS_ER"/>
    <property type="match status" value="1"/>
</dbReference>
<dbReference type="SUPFAM" id="SSF51735">
    <property type="entry name" value="NAD(P)-binding Rossmann-fold domains"/>
    <property type="match status" value="1"/>
</dbReference>
<evidence type="ECO:0000313" key="4">
    <source>
        <dbReference type="Proteomes" id="UP000279236"/>
    </source>
</evidence>
<dbReference type="OrthoDB" id="10257049at2759"/>
<dbReference type="InterPro" id="IPR036291">
    <property type="entry name" value="NAD(P)-bd_dom_sf"/>
</dbReference>
<feature type="domain" description="Enoyl reductase (ER)" evidence="2">
    <location>
        <begin position="17"/>
        <end position="376"/>
    </location>
</feature>
<dbReference type="InterPro" id="IPR011032">
    <property type="entry name" value="GroES-like_sf"/>
</dbReference>
<dbReference type="Gene3D" id="3.40.50.720">
    <property type="entry name" value="NAD(P)-binding Rossmann-like Domain"/>
    <property type="match status" value="1"/>
</dbReference>
<evidence type="ECO:0000256" key="1">
    <source>
        <dbReference type="SAM" id="Phobius"/>
    </source>
</evidence>
<keyword evidence="1" id="KW-1133">Transmembrane helix</keyword>
<gene>
    <name evidence="3" type="ORF">EHS24_004262</name>
</gene>
<keyword evidence="4" id="KW-1185">Reference proteome</keyword>
<dbReference type="InterPro" id="IPR020843">
    <property type="entry name" value="ER"/>
</dbReference>
<feature type="transmembrane region" description="Helical" evidence="1">
    <location>
        <begin position="126"/>
        <end position="146"/>
    </location>
</feature>
<dbReference type="InterPro" id="IPR013149">
    <property type="entry name" value="ADH-like_C"/>
</dbReference>